<protein>
    <submittedName>
        <fullName evidence="2">Uncharacterized protein</fullName>
    </submittedName>
</protein>
<evidence type="ECO:0000313" key="3">
    <source>
        <dbReference type="Proteomes" id="UP000277580"/>
    </source>
</evidence>
<name>A0A3N4KIJ4_9PEZI</name>
<sequence length="88" mass="9736">MADKNVDGVAISSTVLTAVGVIVAVLTLFSMLNLFRCLRRRKRLTIKGEHEFLPGTHHHFSGGRSVEIYNSPDSTAVHIIVHDARQRA</sequence>
<keyword evidence="1" id="KW-0472">Membrane</keyword>
<keyword evidence="3" id="KW-1185">Reference proteome</keyword>
<reference evidence="2 3" key="1">
    <citation type="journal article" date="2018" name="Nat. Ecol. Evol.">
        <title>Pezizomycetes genomes reveal the molecular basis of ectomycorrhizal truffle lifestyle.</title>
        <authorList>
            <person name="Murat C."/>
            <person name="Payen T."/>
            <person name="Noel B."/>
            <person name="Kuo A."/>
            <person name="Morin E."/>
            <person name="Chen J."/>
            <person name="Kohler A."/>
            <person name="Krizsan K."/>
            <person name="Balestrini R."/>
            <person name="Da Silva C."/>
            <person name="Montanini B."/>
            <person name="Hainaut M."/>
            <person name="Levati E."/>
            <person name="Barry K.W."/>
            <person name="Belfiori B."/>
            <person name="Cichocki N."/>
            <person name="Clum A."/>
            <person name="Dockter R.B."/>
            <person name="Fauchery L."/>
            <person name="Guy J."/>
            <person name="Iotti M."/>
            <person name="Le Tacon F."/>
            <person name="Lindquist E.A."/>
            <person name="Lipzen A."/>
            <person name="Malagnac F."/>
            <person name="Mello A."/>
            <person name="Molinier V."/>
            <person name="Miyauchi S."/>
            <person name="Poulain J."/>
            <person name="Riccioni C."/>
            <person name="Rubini A."/>
            <person name="Sitrit Y."/>
            <person name="Splivallo R."/>
            <person name="Traeger S."/>
            <person name="Wang M."/>
            <person name="Zifcakova L."/>
            <person name="Wipf D."/>
            <person name="Zambonelli A."/>
            <person name="Paolocci F."/>
            <person name="Nowrousian M."/>
            <person name="Ottonello S."/>
            <person name="Baldrian P."/>
            <person name="Spatafora J.W."/>
            <person name="Henrissat B."/>
            <person name="Nagy L.G."/>
            <person name="Aury J.M."/>
            <person name="Wincker P."/>
            <person name="Grigoriev I.V."/>
            <person name="Bonfante P."/>
            <person name="Martin F.M."/>
        </authorList>
    </citation>
    <scope>NUCLEOTIDE SEQUENCE [LARGE SCALE GENOMIC DNA]</scope>
    <source>
        <strain evidence="2 3">CCBAS932</strain>
    </source>
</reference>
<dbReference type="Proteomes" id="UP000277580">
    <property type="component" value="Unassembled WGS sequence"/>
</dbReference>
<keyword evidence="1" id="KW-1133">Transmembrane helix</keyword>
<dbReference type="AlphaFoldDB" id="A0A3N4KIJ4"/>
<dbReference type="EMBL" id="ML119154">
    <property type="protein sequence ID" value="RPB09228.1"/>
    <property type="molecule type" value="Genomic_DNA"/>
</dbReference>
<evidence type="ECO:0000313" key="2">
    <source>
        <dbReference type="EMBL" id="RPB09228.1"/>
    </source>
</evidence>
<feature type="transmembrane region" description="Helical" evidence="1">
    <location>
        <begin position="15"/>
        <end position="35"/>
    </location>
</feature>
<accession>A0A3N4KIJ4</accession>
<evidence type="ECO:0000256" key="1">
    <source>
        <dbReference type="SAM" id="Phobius"/>
    </source>
</evidence>
<dbReference type="OrthoDB" id="10321825at2759"/>
<keyword evidence="1" id="KW-0812">Transmembrane</keyword>
<gene>
    <name evidence="2" type="ORF">P167DRAFT_577534</name>
</gene>
<organism evidence="2 3">
    <name type="scientific">Morchella conica CCBAS932</name>
    <dbReference type="NCBI Taxonomy" id="1392247"/>
    <lineage>
        <taxon>Eukaryota</taxon>
        <taxon>Fungi</taxon>
        <taxon>Dikarya</taxon>
        <taxon>Ascomycota</taxon>
        <taxon>Pezizomycotina</taxon>
        <taxon>Pezizomycetes</taxon>
        <taxon>Pezizales</taxon>
        <taxon>Morchellaceae</taxon>
        <taxon>Morchella</taxon>
    </lineage>
</organism>
<proteinExistence type="predicted"/>
<dbReference type="InParanoid" id="A0A3N4KIJ4"/>